<evidence type="ECO:0000313" key="1">
    <source>
        <dbReference type="EMBL" id="KAJ4430789.1"/>
    </source>
</evidence>
<protein>
    <recommendedName>
        <fullName evidence="3">DUF4817 domain-containing protein</fullName>
    </recommendedName>
</protein>
<reference evidence="1 2" key="1">
    <citation type="journal article" date="2022" name="Allergy">
        <title>Genome assembly and annotation of Periplaneta americana reveal a comprehensive cockroach allergen profile.</title>
        <authorList>
            <person name="Wang L."/>
            <person name="Xiong Q."/>
            <person name="Saelim N."/>
            <person name="Wang L."/>
            <person name="Nong W."/>
            <person name="Wan A.T."/>
            <person name="Shi M."/>
            <person name="Liu X."/>
            <person name="Cao Q."/>
            <person name="Hui J.H.L."/>
            <person name="Sookrung N."/>
            <person name="Leung T.F."/>
            <person name="Tungtrongchitr A."/>
            <person name="Tsui S.K.W."/>
        </authorList>
    </citation>
    <scope>NUCLEOTIDE SEQUENCE [LARGE SCALE GENOMIC DNA]</scope>
    <source>
        <strain evidence="1">PWHHKU_190912</strain>
    </source>
</reference>
<gene>
    <name evidence="1" type="ORF">ANN_19380</name>
</gene>
<comment type="caution">
    <text evidence="1">The sequence shown here is derived from an EMBL/GenBank/DDBJ whole genome shotgun (WGS) entry which is preliminary data.</text>
</comment>
<dbReference type="EMBL" id="JAJSOF020000031">
    <property type="protein sequence ID" value="KAJ4430789.1"/>
    <property type="molecule type" value="Genomic_DNA"/>
</dbReference>
<name>A0ABQ8SA99_PERAM</name>
<accession>A0ABQ8SA99</accession>
<evidence type="ECO:0008006" key="3">
    <source>
        <dbReference type="Google" id="ProtNLM"/>
    </source>
</evidence>
<keyword evidence="2" id="KW-1185">Reference proteome</keyword>
<organism evidence="1 2">
    <name type="scientific">Periplaneta americana</name>
    <name type="common">American cockroach</name>
    <name type="synonym">Blatta americana</name>
    <dbReference type="NCBI Taxonomy" id="6978"/>
    <lineage>
        <taxon>Eukaryota</taxon>
        <taxon>Metazoa</taxon>
        <taxon>Ecdysozoa</taxon>
        <taxon>Arthropoda</taxon>
        <taxon>Hexapoda</taxon>
        <taxon>Insecta</taxon>
        <taxon>Pterygota</taxon>
        <taxon>Neoptera</taxon>
        <taxon>Polyneoptera</taxon>
        <taxon>Dictyoptera</taxon>
        <taxon>Blattodea</taxon>
        <taxon>Blattoidea</taxon>
        <taxon>Blattidae</taxon>
        <taxon>Blattinae</taxon>
        <taxon>Periplaneta</taxon>
    </lineage>
</organism>
<proteinExistence type="predicted"/>
<dbReference type="Proteomes" id="UP001148838">
    <property type="component" value="Unassembled WGS sequence"/>
</dbReference>
<evidence type="ECO:0000313" key="2">
    <source>
        <dbReference type="Proteomes" id="UP001148838"/>
    </source>
</evidence>
<sequence length="298" mass="32950">MTKITTFLQPVCHPDPCFLFHFEDLSISLVQSVTIAKQAASGVIISQLMLRSYHGWSSKLTDPIFMVLIKCNLKPNKGKEVRILADVKILVVNEVTMRKRTARAFNKRHPEKNVSHRYVIDLIQKFEETDSVCNIANGQPRKLDETLQIEILRHFINGPTTSVPKIAAVTNISVGSIRVVSTEHTGDSISYPLKTQCTMVHSVAASGYALYLSLLHDGAHGTALRTLCTFQRVLTTTVLIAKIIALSENMGMSIRKITDAVDIGKSSCQGLSSCTSLDTSRNVVRERENATPRDDALT</sequence>